<dbReference type="EMBL" id="VXRG01000068">
    <property type="protein sequence ID" value="MXY93461.1"/>
    <property type="molecule type" value="Genomic_DNA"/>
</dbReference>
<dbReference type="AlphaFoldDB" id="A0A6B0YT27"/>
<name>A0A6B0YT27_9CHLR</name>
<reference evidence="1" key="1">
    <citation type="submission" date="2019-09" db="EMBL/GenBank/DDBJ databases">
        <title>Characterisation of the sponge microbiome using genome-centric metagenomics.</title>
        <authorList>
            <person name="Engelberts J.P."/>
            <person name="Robbins S.J."/>
            <person name="De Goeij J.M."/>
            <person name="Aranda M."/>
            <person name="Bell S.C."/>
            <person name="Webster N.S."/>
        </authorList>
    </citation>
    <scope>NUCLEOTIDE SEQUENCE</scope>
    <source>
        <strain evidence="1">SB0664_bin_27</strain>
    </source>
</reference>
<evidence type="ECO:0000313" key="1">
    <source>
        <dbReference type="EMBL" id="MXY93461.1"/>
    </source>
</evidence>
<comment type="caution">
    <text evidence="1">The sequence shown here is derived from an EMBL/GenBank/DDBJ whole genome shotgun (WGS) entry which is preliminary data.</text>
</comment>
<gene>
    <name evidence="1" type="ORF">F4Y42_08440</name>
</gene>
<accession>A0A6B0YT27</accession>
<protein>
    <submittedName>
        <fullName evidence="1">Uncharacterized protein</fullName>
    </submittedName>
</protein>
<proteinExistence type="predicted"/>
<sequence length="123" mass="13716">MCQHIVILAERNGQQYISQCEHGTVHLIWDGVGLHLSAEAFNRLAAHIMKTRSNIQELGDSISHGHCRMCVGKLSLILPVEDFLLMAEMIDEVMPQVNLTGNGQYHSSVRITPPHQLNPPVLN</sequence>
<organism evidence="1">
    <name type="scientific">Caldilineaceae bacterium SB0664_bin_27</name>
    <dbReference type="NCBI Taxonomy" id="2605260"/>
    <lineage>
        <taxon>Bacteria</taxon>
        <taxon>Bacillati</taxon>
        <taxon>Chloroflexota</taxon>
        <taxon>Caldilineae</taxon>
        <taxon>Caldilineales</taxon>
        <taxon>Caldilineaceae</taxon>
    </lineage>
</organism>